<name>A0A6N9T2Q8_9HYPH</name>
<dbReference type="PANTHER" id="PTHR36504">
    <property type="entry name" value="LIPOPOLYSACCHARIDE EXPORT SYSTEM PROTEIN LPTA"/>
    <property type="match status" value="1"/>
</dbReference>
<evidence type="ECO:0000256" key="1">
    <source>
        <dbReference type="ARBA" id="ARBA00022729"/>
    </source>
</evidence>
<proteinExistence type="predicted"/>
<evidence type="ECO:0000259" key="3">
    <source>
        <dbReference type="Pfam" id="PF03968"/>
    </source>
</evidence>
<dbReference type="Pfam" id="PF03968">
    <property type="entry name" value="LptD_N"/>
    <property type="match status" value="1"/>
</dbReference>
<evidence type="ECO:0000313" key="5">
    <source>
        <dbReference type="Proteomes" id="UP000469011"/>
    </source>
</evidence>
<dbReference type="Proteomes" id="UP000469011">
    <property type="component" value="Unassembled WGS sequence"/>
</dbReference>
<sequence length="213" mass="21838">MSSQNFSAKALSAKAIAVAVVMALSGPVAAQSEGGARQTFTGLQLRGDQPIAIESNQLDIDDRNTVATFSGNVSVKQGEVQLSAGKLIVYYKRNGNAANKASGDAAAQSEPGSLPGGSSQIDRLEATNNVYVKSSSQVATANQASFDMAQNLVTLTGNVVLTQGENVAEGCRLTIRMDTGVAKLESTQCGNTAGGGRVRLMLTPGQSGSGQAR</sequence>
<feature type="domain" description="Organic solvent tolerance-like N-terminal" evidence="3">
    <location>
        <begin position="53"/>
        <end position="180"/>
    </location>
</feature>
<dbReference type="InterPro" id="IPR005653">
    <property type="entry name" value="OstA-like_N"/>
</dbReference>
<reference evidence="4 5" key="1">
    <citation type="submission" date="2020-01" db="EMBL/GenBank/DDBJ databases">
        <title>Jiella pacifica sp. nov.</title>
        <authorList>
            <person name="Xue Z."/>
            <person name="Zhu S."/>
            <person name="Chen J."/>
            <person name="Yang J."/>
        </authorList>
    </citation>
    <scope>NUCLEOTIDE SEQUENCE [LARGE SCALE GENOMIC DNA]</scope>
    <source>
        <strain evidence="4 5">40Bstr34</strain>
    </source>
</reference>
<comment type="caution">
    <text evidence="4">The sequence shown here is derived from an EMBL/GenBank/DDBJ whole genome shotgun (WGS) entry which is preliminary data.</text>
</comment>
<evidence type="ECO:0000256" key="2">
    <source>
        <dbReference type="SAM" id="SignalP"/>
    </source>
</evidence>
<accession>A0A6N9T2Q8</accession>
<dbReference type="GO" id="GO:0030288">
    <property type="term" value="C:outer membrane-bounded periplasmic space"/>
    <property type="evidence" value="ECO:0007669"/>
    <property type="project" value="TreeGrafter"/>
</dbReference>
<keyword evidence="1 2" id="KW-0732">Signal</keyword>
<keyword evidence="5" id="KW-1185">Reference proteome</keyword>
<dbReference type="InterPro" id="IPR052037">
    <property type="entry name" value="LPS_export_LptA"/>
</dbReference>
<dbReference type="EMBL" id="JAAAMG010000005">
    <property type="protein sequence ID" value="NDW04485.1"/>
    <property type="molecule type" value="Genomic_DNA"/>
</dbReference>
<dbReference type="PANTHER" id="PTHR36504:SF1">
    <property type="entry name" value="LIPOPOLYSACCHARIDE EXPORT SYSTEM PROTEIN LPTA"/>
    <property type="match status" value="1"/>
</dbReference>
<dbReference type="GO" id="GO:0017089">
    <property type="term" value="F:glycolipid transfer activity"/>
    <property type="evidence" value="ECO:0007669"/>
    <property type="project" value="TreeGrafter"/>
</dbReference>
<feature type="signal peptide" evidence="2">
    <location>
        <begin position="1"/>
        <end position="30"/>
    </location>
</feature>
<dbReference type="GO" id="GO:0009279">
    <property type="term" value="C:cell outer membrane"/>
    <property type="evidence" value="ECO:0007669"/>
    <property type="project" value="TreeGrafter"/>
</dbReference>
<dbReference type="RefSeq" id="WP_163462714.1">
    <property type="nucleotide sequence ID" value="NZ_JAAAMG010000005.1"/>
</dbReference>
<evidence type="ECO:0000313" key="4">
    <source>
        <dbReference type="EMBL" id="NDW04485.1"/>
    </source>
</evidence>
<organism evidence="4 5">
    <name type="scientific">Jiella pacifica</name>
    <dbReference type="NCBI Taxonomy" id="2696469"/>
    <lineage>
        <taxon>Bacteria</taxon>
        <taxon>Pseudomonadati</taxon>
        <taxon>Pseudomonadota</taxon>
        <taxon>Alphaproteobacteria</taxon>
        <taxon>Hyphomicrobiales</taxon>
        <taxon>Aurantimonadaceae</taxon>
        <taxon>Jiella</taxon>
    </lineage>
</organism>
<dbReference type="AlphaFoldDB" id="A0A6N9T2Q8"/>
<protein>
    <submittedName>
        <fullName evidence="4">OstA family protein</fullName>
    </submittedName>
</protein>
<dbReference type="GO" id="GO:0015920">
    <property type="term" value="P:lipopolysaccharide transport"/>
    <property type="evidence" value="ECO:0007669"/>
    <property type="project" value="TreeGrafter"/>
</dbReference>
<dbReference type="Gene3D" id="2.60.450.10">
    <property type="entry name" value="Lipopolysaccharide (LPS) transport protein A like domain"/>
    <property type="match status" value="1"/>
</dbReference>
<feature type="chain" id="PRO_5027086504" evidence="2">
    <location>
        <begin position="31"/>
        <end position="213"/>
    </location>
</feature>
<gene>
    <name evidence="4" type="ORF">GTK09_08575</name>
</gene>